<evidence type="ECO:0000313" key="2">
    <source>
        <dbReference type="EMBL" id="KZS20520.1"/>
    </source>
</evidence>
<accession>A0A162RHN5</accession>
<dbReference type="Proteomes" id="UP000076858">
    <property type="component" value="Unassembled WGS sequence"/>
</dbReference>
<comment type="caution">
    <text evidence="2">The sequence shown here is derived from an EMBL/GenBank/DDBJ whole genome shotgun (WGS) entry which is preliminary data.</text>
</comment>
<protein>
    <submittedName>
        <fullName evidence="2">Uncharacterized protein</fullName>
    </submittedName>
</protein>
<sequence>METSTPQTRIFEVPSGVNYCFPVTETSDVPTLGFSPILPVKKVELPTSAAIIQSTLFDVAFPPTEPRPDQSFICSHRDNFERLNSDPLFSGSSQSLQCVNHNPYTGKPLHKHVPQTVTGGDPSQHSLGAVCGTNKMYISGKQLNRHFLSTGDLSVSSGNCNWPTRRDKVIIYLSASSIGGSDQFTEDSFSENSTVNSTTEEYSGEEESILSNVNIDTKKPVSTDRSSKSYPDSKDNNKQQPKQKEANRTSSAIYRLVLQQVIYKTQANQQTNSHTSQHEQYSSSEHQQLFDRWIKLFENVVEMSNWNEDEKINMLIPKISDTANEIMQNILDSNTQDYEEIKAEKALSDCDPIERQGVKKKKWIINFKMLDEDIVELSTSAWAAPVVLVEKKDGTQQN</sequence>
<dbReference type="EMBL" id="LRGB01000175">
    <property type="protein sequence ID" value="KZS20520.1"/>
    <property type="molecule type" value="Genomic_DNA"/>
</dbReference>
<gene>
    <name evidence="2" type="ORF">APZ42_012773</name>
</gene>
<keyword evidence="3" id="KW-1185">Reference proteome</keyword>
<evidence type="ECO:0000313" key="3">
    <source>
        <dbReference type="Proteomes" id="UP000076858"/>
    </source>
</evidence>
<organism evidence="2 3">
    <name type="scientific">Daphnia magna</name>
    <dbReference type="NCBI Taxonomy" id="35525"/>
    <lineage>
        <taxon>Eukaryota</taxon>
        <taxon>Metazoa</taxon>
        <taxon>Ecdysozoa</taxon>
        <taxon>Arthropoda</taxon>
        <taxon>Crustacea</taxon>
        <taxon>Branchiopoda</taxon>
        <taxon>Diplostraca</taxon>
        <taxon>Cladocera</taxon>
        <taxon>Anomopoda</taxon>
        <taxon>Daphniidae</taxon>
        <taxon>Daphnia</taxon>
    </lineage>
</organism>
<proteinExistence type="predicted"/>
<feature type="region of interest" description="Disordered" evidence="1">
    <location>
        <begin position="183"/>
        <end position="249"/>
    </location>
</feature>
<feature type="compositionally biased region" description="Basic and acidic residues" evidence="1">
    <location>
        <begin position="216"/>
        <end position="247"/>
    </location>
</feature>
<reference evidence="2 3" key="1">
    <citation type="submission" date="2016-03" db="EMBL/GenBank/DDBJ databases">
        <title>EvidentialGene: Evidence-directed Construction of Genes on Genomes.</title>
        <authorList>
            <person name="Gilbert D.G."/>
            <person name="Choi J.-H."/>
            <person name="Mockaitis K."/>
            <person name="Colbourne J."/>
            <person name="Pfrender M."/>
        </authorList>
    </citation>
    <scope>NUCLEOTIDE SEQUENCE [LARGE SCALE GENOMIC DNA]</scope>
    <source>
        <strain evidence="2 3">Xinb3</strain>
        <tissue evidence="2">Complete organism</tissue>
    </source>
</reference>
<evidence type="ECO:0000256" key="1">
    <source>
        <dbReference type="SAM" id="MobiDB-lite"/>
    </source>
</evidence>
<dbReference type="AlphaFoldDB" id="A0A162RHN5"/>
<name>A0A162RHN5_9CRUS</name>